<dbReference type="PROSITE" id="PS50949">
    <property type="entry name" value="HTH_GNTR"/>
    <property type="match status" value="1"/>
</dbReference>
<dbReference type="PANTHER" id="PTHR44846">
    <property type="entry name" value="MANNOSYL-D-GLYCERATE TRANSPORT/METABOLISM SYSTEM REPRESSOR MNGR-RELATED"/>
    <property type="match status" value="1"/>
</dbReference>
<dbReference type="InterPro" id="IPR036388">
    <property type="entry name" value="WH-like_DNA-bd_sf"/>
</dbReference>
<reference evidence="6" key="1">
    <citation type="journal article" date="2019" name="Int. J. Syst. Evol. Microbiol.">
        <title>The Global Catalogue of Microorganisms (GCM) 10K type strain sequencing project: providing services to taxonomists for standard genome sequencing and annotation.</title>
        <authorList>
            <consortium name="The Broad Institute Genomics Platform"/>
            <consortium name="The Broad Institute Genome Sequencing Center for Infectious Disease"/>
            <person name="Wu L."/>
            <person name="Ma J."/>
        </authorList>
    </citation>
    <scope>NUCLEOTIDE SEQUENCE [LARGE SCALE GENOMIC DNA]</scope>
    <source>
        <strain evidence="6">JCM 4816</strain>
    </source>
</reference>
<dbReference type="InterPro" id="IPR050679">
    <property type="entry name" value="Bact_HTH_transcr_reg"/>
</dbReference>
<evidence type="ECO:0000313" key="6">
    <source>
        <dbReference type="Proteomes" id="UP001501455"/>
    </source>
</evidence>
<proteinExistence type="predicted"/>
<evidence type="ECO:0000313" key="5">
    <source>
        <dbReference type="EMBL" id="GAA3498541.1"/>
    </source>
</evidence>
<dbReference type="SUPFAM" id="SSF64288">
    <property type="entry name" value="Chorismate lyase-like"/>
    <property type="match status" value="1"/>
</dbReference>
<accession>A0ABP6TW41</accession>
<evidence type="ECO:0000259" key="4">
    <source>
        <dbReference type="PROSITE" id="PS50949"/>
    </source>
</evidence>
<dbReference type="Gene3D" id="1.10.10.10">
    <property type="entry name" value="Winged helix-like DNA-binding domain superfamily/Winged helix DNA-binding domain"/>
    <property type="match status" value="1"/>
</dbReference>
<dbReference type="InterPro" id="IPR000524">
    <property type="entry name" value="Tscrpt_reg_HTH_GntR"/>
</dbReference>
<protein>
    <submittedName>
        <fullName evidence="5">GntR family transcriptional regulator</fullName>
    </submittedName>
</protein>
<dbReference type="Pfam" id="PF00392">
    <property type="entry name" value="GntR"/>
    <property type="match status" value="1"/>
</dbReference>
<dbReference type="Gene3D" id="3.40.1410.10">
    <property type="entry name" value="Chorismate lyase-like"/>
    <property type="match status" value="1"/>
</dbReference>
<dbReference type="Proteomes" id="UP001501455">
    <property type="component" value="Unassembled WGS sequence"/>
</dbReference>
<comment type="caution">
    <text evidence="5">The sequence shown here is derived from an EMBL/GenBank/DDBJ whole genome shotgun (WGS) entry which is preliminary data.</text>
</comment>
<dbReference type="Pfam" id="PF07702">
    <property type="entry name" value="UTRA"/>
    <property type="match status" value="1"/>
</dbReference>
<sequence>MIQPMPSRRDTIADDLRHRIVTGRLKPGDRLPSEAHLAAQYTVSTPTLRNALAVLQAEGLVEKVHGKGNFIRRPVRRITYVGGGRTPDRRIVDLAPLSVSVRTTKVRARGHLAALLKMPTGSPLTEILCLGHEGEGPHSLARIYVPCDLAPAAALRESLPYEEIMTGLMELRPPPAEVREEISVRLPTSEEASTLRISSALAVLAITRQTADVAGRVVEAALLVLPGDRADAVFTAHHMIDERPAKA</sequence>
<dbReference type="EMBL" id="BAAAXF010000037">
    <property type="protein sequence ID" value="GAA3498541.1"/>
    <property type="molecule type" value="Genomic_DNA"/>
</dbReference>
<dbReference type="SMART" id="SM00866">
    <property type="entry name" value="UTRA"/>
    <property type="match status" value="1"/>
</dbReference>
<evidence type="ECO:0000256" key="3">
    <source>
        <dbReference type="ARBA" id="ARBA00023163"/>
    </source>
</evidence>
<organism evidence="5 6">
    <name type="scientific">Streptomyces prasinosporus</name>
    <dbReference type="NCBI Taxonomy" id="68256"/>
    <lineage>
        <taxon>Bacteria</taxon>
        <taxon>Bacillati</taxon>
        <taxon>Actinomycetota</taxon>
        <taxon>Actinomycetes</taxon>
        <taxon>Kitasatosporales</taxon>
        <taxon>Streptomycetaceae</taxon>
        <taxon>Streptomyces</taxon>
        <taxon>Streptomyces albogriseolus group</taxon>
    </lineage>
</organism>
<dbReference type="SUPFAM" id="SSF46785">
    <property type="entry name" value="Winged helix' DNA-binding domain"/>
    <property type="match status" value="1"/>
</dbReference>
<dbReference type="SMART" id="SM00345">
    <property type="entry name" value="HTH_GNTR"/>
    <property type="match status" value="1"/>
</dbReference>
<evidence type="ECO:0000256" key="2">
    <source>
        <dbReference type="ARBA" id="ARBA00023125"/>
    </source>
</evidence>
<feature type="domain" description="HTH gntR-type" evidence="4">
    <location>
        <begin position="6"/>
        <end position="74"/>
    </location>
</feature>
<gene>
    <name evidence="5" type="ORF">GCM10019016_056440</name>
</gene>
<evidence type="ECO:0000256" key="1">
    <source>
        <dbReference type="ARBA" id="ARBA00023015"/>
    </source>
</evidence>
<keyword evidence="1" id="KW-0805">Transcription regulation</keyword>
<keyword evidence="2" id="KW-0238">DNA-binding</keyword>
<keyword evidence="6" id="KW-1185">Reference proteome</keyword>
<name>A0ABP6TW41_9ACTN</name>
<dbReference type="InterPro" id="IPR036390">
    <property type="entry name" value="WH_DNA-bd_sf"/>
</dbReference>
<dbReference type="CDD" id="cd07377">
    <property type="entry name" value="WHTH_GntR"/>
    <property type="match status" value="1"/>
</dbReference>
<dbReference type="InterPro" id="IPR028978">
    <property type="entry name" value="Chorismate_lyase_/UTRA_dom_sf"/>
</dbReference>
<keyword evidence="3" id="KW-0804">Transcription</keyword>
<dbReference type="PANTHER" id="PTHR44846:SF17">
    <property type="entry name" value="GNTR-FAMILY TRANSCRIPTIONAL REGULATOR"/>
    <property type="match status" value="1"/>
</dbReference>
<dbReference type="InterPro" id="IPR011663">
    <property type="entry name" value="UTRA"/>
</dbReference>
<dbReference type="PRINTS" id="PR00035">
    <property type="entry name" value="HTHGNTR"/>
</dbReference>